<dbReference type="EMBL" id="JBHSON010000009">
    <property type="protein sequence ID" value="MFC5745595.1"/>
    <property type="molecule type" value="Genomic_DNA"/>
</dbReference>
<dbReference type="PRINTS" id="PR01035">
    <property type="entry name" value="TCRTETA"/>
</dbReference>
<organism evidence="10 11">
    <name type="scientific">Actinomadura rugatobispora</name>
    <dbReference type="NCBI Taxonomy" id="1994"/>
    <lineage>
        <taxon>Bacteria</taxon>
        <taxon>Bacillati</taxon>
        <taxon>Actinomycetota</taxon>
        <taxon>Actinomycetes</taxon>
        <taxon>Streptosporangiales</taxon>
        <taxon>Thermomonosporaceae</taxon>
        <taxon>Actinomadura</taxon>
    </lineage>
</organism>
<dbReference type="PANTHER" id="PTHR42718:SF47">
    <property type="entry name" value="METHYL VIOLOGEN RESISTANCE PROTEIN SMVA"/>
    <property type="match status" value="1"/>
</dbReference>
<evidence type="ECO:0000313" key="11">
    <source>
        <dbReference type="Proteomes" id="UP001596074"/>
    </source>
</evidence>
<evidence type="ECO:0000256" key="2">
    <source>
        <dbReference type="ARBA" id="ARBA00007520"/>
    </source>
</evidence>
<protein>
    <submittedName>
        <fullName evidence="10">MFS transporter</fullName>
    </submittedName>
</protein>
<dbReference type="InterPro" id="IPR001958">
    <property type="entry name" value="Tet-R_TetA/multi-R_MdtG-like"/>
</dbReference>
<keyword evidence="6 8" id="KW-1133">Transmembrane helix</keyword>
<dbReference type="InterPro" id="IPR005829">
    <property type="entry name" value="Sugar_transporter_CS"/>
</dbReference>
<dbReference type="InterPro" id="IPR011701">
    <property type="entry name" value="MFS"/>
</dbReference>
<reference evidence="11" key="1">
    <citation type="journal article" date="2019" name="Int. J. Syst. Evol. Microbiol.">
        <title>The Global Catalogue of Microorganisms (GCM) 10K type strain sequencing project: providing services to taxonomists for standard genome sequencing and annotation.</title>
        <authorList>
            <consortium name="The Broad Institute Genomics Platform"/>
            <consortium name="The Broad Institute Genome Sequencing Center for Infectious Disease"/>
            <person name="Wu L."/>
            <person name="Ma J."/>
        </authorList>
    </citation>
    <scope>NUCLEOTIDE SEQUENCE [LARGE SCALE GENOMIC DNA]</scope>
    <source>
        <strain evidence="11">KCTC 42087</strain>
    </source>
</reference>
<dbReference type="Proteomes" id="UP001596074">
    <property type="component" value="Unassembled WGS sequence"/>
</dbReference>
<evidence type="ECO:0000256" key="6">
    <source>
        <dbReference type="ARBA" id="ARBA00022989"/>
    </source>
</evidence>
<evidence type="ECO:0000256" key="5">
    <source>
        <dbReference type="ARBA" id="ARBA00022692"/>
    </source>
</evidence>
<sequence>MSEVSTSTDEDLHDASGKAWLALLVLALPTLLLSIDVSVLYLALPTLSRELGASSIEQLWIIDIYSFVLAGFLVTMGGLADRIGRRRLMLIGATAFGAASAVAGFAQSPEVLIGARAVLGIAGATLMPTTLATIRHLFAGTRQMSSAIGAWFACFMIGMLIGPIVGGIILDRFSWGVAFFIAIPVMVLLLIAAPVLLPESKDPSAGRIDLPSVALSLGALLPVAWGVKDLARDGASWTSIAATFVGLGFGVAFVARQRRLTDPLVDLALFGIRAFSGALAISAVGGIVMAGTSLVSAIYLQSVNDLDPLEVALWLIPQNVVMVVGFAAAPALAKLMPERYVIAGGLVVAAFGFSLLTQADADTFGFVIAGMAIASFGVAAPMSLGANVLMSSAPEERAGSAASIMETSGELGVALGIASLGSAAAAMYRVSLGSDLDDIGITGADASAASRGIEEALSTAANLPVGIGDALESAAKAAFVSSVHVVGVLAAVTFIVLAGAAVLTLAAKGSPTSDEPATTT</sequence>
<feature type="domain" description="Major facilitator superfamily (MFS) profile" evidence="9">
    <location>
        <begin position="22"/>
        <end position="508"/>
    </location>
</feature>
<evidence type="ECO:0000256" key="3">
    <source>
        <dbReference type="ARBA" id="ARBA00022448"/>
    </source>
</evidence>
<evidence type="ECO:0000256" key="1">
    <source>
        <dbReference type="ARBA" id="ARBA00004651"/>
    </source>
</evidence>
<dbReference type="InterPro" id="IPR020846">
    <property type="entry name" value="MFS_dom"/>
</dbReference>
<evidence type="ECO:0000256" key="7">
    <source>
        <dbReference type="ARBA" id="ARBA00023136"/>
    </source>
</evidence>
<accession>A0ABW0ZXQ7</accession>
<proteinExistence type="inferred from homology"/>
<feature type="transmembrane region" description="Helical" evidence="8">
    <location>
        <begin position="64"/>
        <end position="81"/>
    </location>
</feature>
<feature type="transmembrane region" description="Helical" evidence="8">
    <location>
        <begin position="237"/>
        <end position="255"/>
    </location>
</feature>
<dbReference type="PROSITE" id="PS00216">
    <property type="entry name" value="SUGAR_TRANSPORT_1"/>
    <property type="match status" value="1"/>
</dbReference>
<evidence type="ECO:0000256" key="4">
    <source>
        <dbReference type="ARBA" id="ARBA00022475"/>
    </source>
</evidence>
<dbReference type="PANTHER" id="PTHR42718">
    <property type="entry name" value="MAJOR FACILITATOR SUPERFAMILY MULTIDRUG TRANSPORTER MFSC"/>
    <property type="match status" value="1"/>
</dbReference>
<dbReference type="RefSeq" id="WP_378281221.1">
    <property type="nucleotide sequence ID" value="NZ_JBHSON010000009.1"/>
</dbReference>
<dbReference type="CDD" id="cd17321">
    <property type="entry name" value="MFS_MMR_MDR_like"/>
    <property type="match status" value="1"/>
</dbReference>
<keyword evidence="5 8" id="KW-0812">Transmembrane</keyword>
<evidence type="ECO:0000259" key="9">
    <source>
        <dbReference type="PROSITE" id="PS50850"/>
    </source>
</evidence>
<gene>
    <name evidence="10" type="ORF">ACFPZN_08255</name>
</gene>
<comment type="subcellular location">
    <subcellularLocation>
        <location evidence="1">Cell membrane</location>
        <topology evidence="1">Multi-pass membrane protein</topology>
    </subcellularLocation>
</comment>
<keyword evidence="7 8" id="KW-0472">Membrane</keyword>
<dbReference type="SUPFAM" id="SSF103473">
    <property type="entry name" value="MFS general substrate transporter"/>
    <property type="match status" value="1"/>
</dbReference>
<feature type="transmembrane region" description="Helical" evidence="8">
    <location>
        <begin position="364"/>
        <end position="390"/>
    </location>
</feature>
<evidence type="ECO:0000256" key="8">
    <source>
        <dbReference type="SAM" id="Phobius"/>
    </source>
</evidence>
<feature type="transmembrane region" description="Helical" evidence="8">
    <location>
        <begin position="208"/>
        <end position="225"/>
    </location>
</feature>
<name>A0ABW0ZXQ7_9ACTN</name>
<feature type="transmembrane region" description="Helical" evidence="8">
    <location>
        <begin position="312"/>
        <end position="333"/>
    </location>
</feature>
<dbReference type="Gene3D" id="1.20.1250.20">
    <property type="entry name" value="MFS general substrate transporter like domains"/>
    <property type="match status" value="1"/>
</dbReference>
<feature type="transmembrane region" description="Helical" evidence="8">
    <location>
        <begin position="483"/>
        <end position="506"/>
    </location>
</feature>
<feature type="transmembrane region" description="Helical" evidence="8">
    <location>
        <begin position="113"/>
        <end position="134"/>
    </location>
</feature>
<keyword evidence="11" id="KW-1185">Reference proteome</keyword>
<feature type="transmembrane region" description="Helical" evidence="8">
    <location>
        <begin position="340"/>
        <end position="358"/>
    </location>
</feature>
<feature type="transmembrane region" description="Helical" evidence="8">
    <location>
        <begin position="267"/>
        <end position="300"/>
    </location>
</feature>
<dbReference type="Pfam" id="PF07690">
    <property type="entry name" value="MFS_1"/>
    <property type="match status" value="1"/>
</dbReference>
<keyword evidence="4" id="KW-1003">Cell membrane</keyword>
<keyword evidence="3" id="KW-0813">Transport</keyword>
<dbReference type="PROSITE" id="PS50850">
    <property type="entry name" value="MFS"/>
    <property type="match status" value="1"/>
</dbReference>
<feature type="transmembrane region" description="Helical" evidence="8">
    <location>
        <begin position="20"/>
        <end position="44"/>
    </location>
</feature>
<evidence type="ECO:0000313" key="10">
    <source>
        <dbReference type="EMBL" id="MFC5745595.1"/>
    </source>
</evidence>
<comment type="caution">
    <text evidence="10">The sequence shown here is derived from an EMBL/GenBank/DDBJ whole genome shotgun (WGS) entry which is preliminary data.</text>
</comment>
<comment type="similarity">
    <text evidence="2">Belongs to the major facilitator superfamily. TCR/Tet family.</text>
</comment>
<dbReference type="Gene3D" id="1.20.1720.10">
    <property type="entry name" value="Multidrug resistance protein D"/>
    <property type="match status" value="1"/>
</dbReference>
<feature type="transmembrane region" description="Helical" evidence="8">
    <location>
        <begin position="175"/>
        <end position="196"/>
    </location>
</feature>
<feature type="transmembrane region" description="Helical" evidence="8">
    <location>
        <begin position="88"/>
        <end position="107"/>
    </location>
</feature>
<feature type="transmembrane region" description="Helical" evidence="8">
    <location>
        <begin position="146"/>
        <end position="169"/>
    </location>
</feature>
<dbReference type="InterPro" id="IPR036259">
    <property type="entry name" value="MFS_trans_sf"/>
</dbReference>